<organism evidence="2 3">
    <name type="scientific">Suillus plorans</name>
    <dbReference type="NCBI Taxonomy" id="116603"/>
    <lineage>
        <taxon>Eukaryota</taxon>
        <taxon>Fungi</taxon>
        <taxon>Dikarya</taxon>
        <taxon>Basidiomycota</taxon>
        <taxon>Agaricomycotina</taxon>
        <taxon>Agaricomycetes</taxon>
        <taxon>Agaricomycetidae</taxon>
        <taxon>Boletales</taxon>
        <taxon>Suillineae</taxon>
        <taxon>Suillaceae</taxon>
        <taxon>Suillus</taxon>
    </lineage>
</organism>
<dbReference type="RefSeq" id="XP_041163888.1">
    <property type="nucleotide sequence ID" value="XM_041306018.1"/>
</dbReference>
<dbReference type="OrthoDB" id="2693280at2759"/>
<evidence type="ECO:0000256" key="1">
    <source>
        <dbReference type="SAM" id="MobiDB-lite"/>
    </source>
</evidence>
<evidence type="ECO:0000313" key="2">
    <source>
        <dbReference type="EMBL" id="KAG1799489.1"/>
    </source>
</evidence>
<proteinExistence type="predicted"/>
<feature type="region of interest" description="Disordered" evidence="1">
    <location>
        <begin position="171"/>
        <end position="268"/>
    </location>
</feature>
<dbReference type="GeneID" id="64599782"/>
<name>A0A9P7DNX0_9AGAM</name>
<comment type="caution">
    <text evidence="2">The sequence shown here is derived from an EMBL/GenBank/DDBJ whole genome shotgun (WGS) entry which is preliminary data.</text>
</comment>
<reference evidence="2" key="1">
    <citation type="journal article" date="2020" name="New Phytol.">
        <title>Comparative genomics reveals dynamic genome evolution in host specialist ectomycorrhizal fungi.</title>
        <authorList>
            <person name="Lofgren L.A."/>
            <person name="Nguyen N.H."/>
            <person name="Vilgalys R."/>
            <person name="Ruytinx J."/>
            <person name="Liao H.L."/>
            <person name="Branco S."/>
            <person name="Kuo A."/>
            <person name="LaButti K."/>
            <person name="Lipzen A."/>
            <person name="Andreopoulos W."/>
            <person name="Pangilinan J."/>
            <person name="Riley R."/>
            <person name="Hundley H."/>
            <person name="Na H."/>
            <person name="Barry K."/>
            <person name="Grigoriev I.V."/>
            <person name="Stajich J.E."/>
            <person name="Kennedy P.G."/>
        </authorList>
    </citation>
    <scope>NUCLEOTIDE SEQUENCE</scope>
    <source>
        <strain evidence="2">S12</strain>
    </source>
</reference>
<feature type="compositionally biased region" description="Acidic residues" evidence="1">
    <location>
        <begin position="252"/>
        <end position="262"/>
    </location>
</feature>
<feature type="compositionally biased region" description="Pro residues" evidence="1">
    <location>
        <begin position="194"/>
        <end position="203"/>
    </location>
</feature>
<accession>A0A9P7DNX0</accession>
<keyword evidence="3" id="KW-1185">Reference proteome</keyword>
<dbReference type="EMBL" id="JABBWE010000011">
    <property type="protein sequence ID" value="KAG1799489.1"/>
    <property type="molecule type" value="Genomic_DNA"/>
</dbReference>
<dbReference type="Proteomes" id="UP000719766">
    <property type="component" value="Unassembled WGS sequence"/>
</dbReference>
<protein>
    <submittedName>
        <fullName evidence="2">Uncharacterized protein</fullName>
    </submittedName>
</protein>
<evidence type="ECO:0000313" key="3">
    <source>
        <dbReference type="Proteomes" id="UP000719766"/>
    </source>
</evidence>
<gene>
    <name evidence="2" type="ORF">HD556DRAFT_1439869</name>
</gene>
<sequence>MEKGNLEETRAQDLHRTDTLVTHLTTNPSDARTLFYEGKKTASSSTEECPSGRDKGDIHRILLKLIFEKDSEYSALYAEDLKKFDVSVGNRCTAKLFRDHHDKFNKTSTGVTLLDEHAAANLHKQVLLEFPWYDQLHPFLFSNPTISAKIFTSQPGVDHAADYYSLVRPCGGAGPSTNPPGPQLPQLPQLHPQNPQPPPPDPQLPLWSPPDTSAQRTPPSIQPGPTGAQHTPPSTLHPPPPHFSGTGGSPIDDPDGDLDDDPHADNNGPFFAPLGNALGWSLTPPVVVSLALIVPPSRWDRSGHTQLLLLPLPWKEKHLPSPAEAPDADIPQLQGIWLCLPWWPGATDIAQPFHSLVHGVFVLHIDRLLCFTNGIPDIAVCEATELGQLEEETDISERRESRNEHYAIKMNYQAQKKDLQWRRENLSHKVLISATTHQREQKAKDKEILHLQAAAALQEREAETWRLKIQYEMMIRAAGAGPSSSSPSV</sequence>
<dbReference type="AlphaFoldDB" id="A0A9P7DNX0"/>